<dbReference type="GeneID" id="27667613"/>
<evidence type="ECO:0000256" key="1">
    <source>
        <dbReference type="ARBA" id="ARBA00004273"/>
    </source>
</evidence>
<evidence type="ECO:0000256" key="4">
    <source>
        <dbReference type="ARBA" id="ARBA00023136"/>
    </source>
</evidence>
<dbReference type="EMBL" id="AXCR01000012">
    <property type="protein sequence ID" value="KJR80367.1"/>
    <property type="molecule type" value="Genomic_DNA"/>
</dbReference>
<dbReference type="InterPro" id="IPR039297">
    <property type="entry name" value="COX7a"/>
</dbReference>
<keyword evidence="4 5" id="KW-0472">Membrane</keyword>
<reference evidence="6 7" key="1">
    <citation type="journal article" date="2014" name="BMC Genomics">
        <title>Comparative genomics of the major fungal agents of human and animal Sporotrichosis: Sporothrix schenckii and Sporothrix brasiliensis.</title>
        <authorList>
            <person name="Teixeira M.M."/>
            <person name="de Almeida L.G."/>
            <person name="Kubitschek-Barreira P."/>
            <person name="Alves F.L."/>
            <person name="Kioshima E.S."/>
            <person name="Abadio A.K."/>
            <person name="Fernandes L."/>
            <person name="Derengowski L.S."/>
            <person name="Ferreira K.S."/>
            <person name="Souza R.C."/>
            <person name="Ruiz J.C."/>
            <person name="de Andrade N.C."/>
            <person name="Paes H.C."/>
            <person name="Nicola A.M."/>
            <person name="Albuquerque P."/>
            <person name="Gerber A.L."/>
            <person name="Martins V.P."/>
            <person name="Peconick L.D."/>
            <person name="Neto A.V."/>
            <person name="Chaucanez C.B."/>
            <person name="Silva P.A."/>
            <person name="Cunha O.L."/>
            <person name="de Oliveira F.F."/>
            <person name="dos Santos T.C."/>
            <person name="Barros A.L."/>
            <person name="Soares M.A."/>
            <person name="de Oliveira L.M."/>
            <person name="Marini M.M."/>
            <person name="Villalobos-Duno H."/>
            <person name="Cunha M.M."/>
            <person name="de Hoog S."/>
            <person name="da Silveira J.F."/>
            <person name="Henrissat B."/>
            <person name="Nino-Vega G.A."/>
            <person name="Cisalpino P.S."/>
            <person name="Mora-Montes H.M."/>
            <person name="Almeida S.R."/>
            <person name="Stajich J.E."/>
            <person name="Lopes-Bezerra L.M."/>
            <person name="Vasconcelos A.T."/>
            <person name="Felipe M.S."/>
        </authorList>
    </citation>
    <scope>NUCLEOTIDE SEQUENCE [LARGE SCALE GENOMIC DNA]</scope>
    <source>
        <strain evidence="6 7">1099-18</strain>
    </source>
</reference>
<dbReference type="RefSeq" id="XP_016583043.1">
    <property type="nucleotide sequence ID" value="XM_016732336.1"/>
</dbReference>
<evidence type="ECO:0000256" key="2">
    <source>
        <dbReference type="ARBA" id="ARBA00022792"/>
    </source>
</evidence>
<proteinExistence type="predicted"/>
<organism evidence="6 7">
    <name type="scientific">Sporothrix schenckii 1099-18</name>
    <dbReference type="NCBI Taxonomy" id="1397361"/>
    <lineage>
        <taxon>Eukaryota</taxon>
        <taxon>Fungi</taxon>
        <taxon>Dikarya</taxon>
        <taxon>Ascomycota</taxon>
        <taxon>Pezizomycotina</taxon>
        <taxon>Sordariomycetes</taxon>
        <taxon>Sordariomycetidae</taxon>
        <taxon>Ophiostomatales</taxon>
        <taxon>Ophiostomataceae</taxon>
        <taxon>Sporothrix</taxon>
    </lineage>
</organism>
<dbReference type="Pfam" id="PF02238">
    <property type="entry name" value="COX7a"/>
    <property type="match status" value="1"/>
</dbReference>
<reference evidence="6 7" key="2">
    <citation type="journal article" date="2015" name="Eukaryot. Cell">
        <title>Asexual propagation of a virulent clone complex in a human and feline outbreak of sporotrichosis.</title>
        <authorList>
            <person name="Teixeira Mde M."/>
            <person name="Rodrigues A.M."/>
            <person name="Tsui C.K."/>
            <person name="de Almeida L.G."/>
            <person name="Van Diepeningen A.D."/>
            <person name="van den Ende B.G."/>
            <person name="Fernandes G.F."/>
            <person name="Kano R."/>
            <person name="Hamelin R.C."/>
            <person name="Lopes-Bezerra L.M."/>
            <person name="Vasconcelos A.T."/>
            <person name="de Hoog S."/>
            <person name="de Camargo Z.P."/>
            <person name="Felipe M.S."/>
        </authorList>
    </citation>
    <scope>NUCLEOTIDE SEQUENCE [LARGE SCALE GENOMIC DNA]</scope>
    <source>
        <strain evidence="6 7">1099-18</strain>
    </source>
</reference>
<dbReference type="KEGG" id="ssck:SPSK_05593"/>
<comment type="subcellular location">
    <subcellularLocation>
        <location evidence="1">Mitochondrion inner membrane</location>
    </subcellularLocation>
</comment>
<dbReference type="VEuPathDB" id="FungiDB:SPSK_05593"/>
<dbReference type="OrthoDB" id="5511599at2759"/>
<feature type="transmembrane region" description="Helical" evidence="5">
    <location>
        <begin position="63"/>
        <end position="84"/>
    </location>
</feature>
<evidence type="ECO:0000256" key="3">
    <source>
        <dbReference type="ARBA" id="ARBA00023128"/>
    </source>
</evidence>
<evidence type="ECO:0000313" key="6">
    <source>
        <dbReference type="EMBL" id="KJR80367.1"/>
    </source>
</evidence>
<keyword evidence="5" id="KW-1133">Transmembrane helix</keyword>
<evidence type="ECO:0000256" key="5">
    <source>
        <dbReference type="SAM" id="Phobius"/>
    </source>
</evidence>
<name>A0A0F2LSA0_SPOSC</name>
<dbReference type="GO" id="GO:0005743">
    <property type="term" value="C:mitochondrial inner membrane"/>
    <property type="evidence" value="ECO:0007669"/>
    <property type="project" value="UniProtKB-SubCell"/>
</dbReference>
<dbReference type="AlphaFoldDB" id="A0A0F2LSA0"/>
<evidence type="ECO:0000313" key="7">
    <source>
        <dbReference type="Proteomes" id="UP000033710"/>
    </source>
</evidence>
<accession>A0A0F2LSA0</accession>
<dbReference type="Proteomes" id="UP000033710">
    <property type="component" value="Unassembled WGS sequence"/>
</dbReference>
<keyword evidence="2" id="KW-0999">Mitochondrion inner membrane</keyword>
<sequence>MGSGDDSDNLGSFDRRVDDRNISLTRFCSIFDGPNKVPQHQREYQAAYRQHVRIWNISPRSRIMIVPYTIVLAGTVGAGLYGMGRKVLGYTSYV</sequence>
<comment type="caution">
    <text evidence="6">The sequence shown here is derived from an EMBL/GenBank/DDBJ whole genome shotgun (WGS) entry which is preliminary data.</text>
</comment>
<keyword evidence="5" id="KW-0812">Transmembrane</keyword>
<protein>
    <submittedName>
        <fullName evidence="6">Cytochrome c oxidase subunit 7</fullName>
    </submittedName>
</protein>
<gene>
    <name evidence="6" type="ORF">SPSK_05593</name>
</gene>
<keyword evidence="3" id="KW-0496">Mitochondrion</keyword>